<sequence length="156" mass="18733">MFSHETLSEESITKIREKVLNQHFQNHLIIPILLMYHDIGRYIDNKKHPYHSYHLISSMDLLESFELSDIEKLLIRKTIHYHLLIATIYTGESTFYGIYSLLNDPEFIKLISNENVIDKFIDLLEVFTYIDILGYFYTKIFDHYIKFYEEISSKLK</sequence>
<evidence type="ECO:0008006" key="2">
    <source>
        <dbReference type="Google" id="ProtNLM"/>
    </source>
</evidence>
<comment type="caution">
    <text evidence="1">The sequence shown here is derived from an EMBL/GenBank/DDBJ whole genome shotgun (WGS) entry which is preliminary data.</text>
</comment>
<feature type="non-terminal residue" evidence="1">
    <location>
        <position position="156"/>
    </location>
</feature>
<dbReference type="EMBL" id="BARU01037468">
    <property type="protein sequence ID" value="GAH88200.1"/>
    <property type="molecule type" value="Genomic_DNA"/>
</dbReference>
<proteinExistence type="predicted"/>
<name>X1K3F2_9ZZZZ</name>
<dbReference type="Gene3D" id="1.10.3210.10">
    <property type="entry name" value="Hypothetical protein af1432"/>
    <property type="match status" value="1"/>
</dbReference>
<dbReference type="AlphaFoldDB" id="X1K3F2"/>
<accession>X1K3F2</accession>
<protein>
    <recommendedName>
        <fullName evidence="2">HD domain-containing protein</fullName>
    </recommendedName>
</protein>
<organism evidence="1">
    <name type="scientific">marine sediment metagenome</name>
    <dbReference type="NCBI Taxonomy" id="412755"/>
    <lineage>
        <taxon>unclassified sequences</taxon>
        <taxon>metagenomes</taxon>
        <taxon>ecological metagenomes</taxon>
    </lineage>
</organism>
<gene>
    <name evidence="1" type="ORF">S03H2_58380</name>
</gene>
<reference evidence="1" key="1">
    <citation type="journal article" date="2014" name="Front. Microbiol.">
        <title>High frequency of phylogenetically diverse reductive dehalogenase-homologous genes in deep subseafloor sedimentary metagenomes.</title>
        <authorList>
            <person name="Kawai M."/>
            <person name="Futagami T."/>
            <person name="Toyoda A."/>
            <person name="Takaki Y."/>
            <person name="Nishi S."/>
            <person name="Hori S."/>
            <person name="Arai W."/>
            <person name="Tsubouchi T."/>
            <person name="Morono Y."/>
            <person name="Uchiyama I."/>
            <person name="Ito T."/>
            <person name="Fujiyama A."/>
            <person name="Inagaki F."/>
            <person name="Takami H."/>
        </authorList>
    </citation>
    <scope>NUCLEOTIDE SEQUENCE</scope>
    <source>
        <strain evidence="1">Expedition CK06-06</strain>
    </source>
</reference>
<evidence type="ECO:0000313" key="1">
    <source>
        <dbReference type="EMBL" id="GAH88200.1"/>
    </source>
</evidence>